<dbReference type="PANTHER" id="PTHR43199:SF1">
    <property type="entry name" value="GLUTATHIONE HYDROLASE PROENZYME"/>
    <property type="match status" value="1"/>
</dbReference>
<evidence type="ECO:0000256" key="9">
    <source>
        <dbReference type="RuleBase" id="RU368036"/>
    </source>
</evidence>
<dbReference type="InterPro" id="IPR043137">
    <property type="entry name" value="GGT_ssub_C"/>
</dbReference>
<feature type="region of interest" description="Disordered" evidence="10">
    <location>
        <begin position="40"/>
        <end position="65"/>
    </location>
</feature>
<dbReference type="InterPro" id="IPR000101">
    <property type="entry name" value="GGT_peptidase"/>
</dbReference>
<comment type="catalytic activity">
    <reaction evidence="1 9">
        <text>an S-substituted glutathione + H2O = an S-substituted L-cysteinylglycine + L-glutamate</text>
        <dbReference type="Rhea" id="RHEA:59468"/>
        <dbReference type="ChEBI" id="CHEBI:15377"/>
        <dbReference type="ChEBI" id="CHEBI:29985"/>
        <dbReference type="ChEBI" id="CHEBI:90779"/>
        <dbReference type="ChEBI" id="CHEBI:143103"/>
        <dbReference type="EC" id="3.4.19.13"/>
    </reaction>
</comment>
<keyword evidence="9" id="KW-0317">Glutathione biosynthesis</keyword>
<dbReference type="Pfam" id="PF01019">
    <property type="entry name" value="G_glu_transpept"/>
    <property type="match status" value="1"/>
</dbReference>
<evidence type="ECO:0000256" key="6">
    <source>
        <dbReference type="ARBA" id="ARBA00023145"/>
    </source>
</evidence>
<dbReference type="PANTHER" id="PTHR43199">
    <property type="entry name" value="GLUTATHIONE HYDROLASE"/>
    <property type="match status" value="1"/>
</dbReference>
<dbReference type="InterPro" id="IPR051792">
    <property type="entry name" value="GGT_bact"/>
</dbReference>
<comment type="catalytic activity">
    <reaction evidence="2 9">
        <text>glutathione + H2O = L-cysteinylglycine + L-glutamate</text>
        <dbReference type="Rhea" id="RHEA:28807"/>
        <dbReference type="ChEBI" id="CHEBI:15377"/>
        <dbReference type="ChEBI" id="CHEBI:29985"/>
        <dbReference type="ChEBI" id="CHEBI:57925"/>
        <dbReference type="ChEBI" id="CHEBI:61694"/>
        <dbReference type="EC" id="3.4.19.13"/>
    </reaction>
</comment>
<dbReference type="SUPFAM" id="SSF56235">
    <property type="entry name" value="N-terminal nucleophile aminohydrolases (Ntn hydrolases)"/>
    <property type="match status" value="1"/>
</dbReference>
<comment type="pathway">
    <text evidence="9">Sulfur metabolism; glutathione metabolism.</text>
</comment>
<name>A0ABN2SGT0_9MICO</name>
<dbReference type="EC" id="2.3.2.2" evidence="9"/>
<evidence type="ECO:0000313" key="12">
    <source>
        <dbReference type="Proteomes" id="UP001500013"/>
    </source>
</evidence>
<dbReference type="InterPro" id="IPR043138">
    <property type="entry name" value="GGT_lsub"/>
</dbReference>
<evidence type="ECO:0000256" key="1">
    <source>
        <dbReference type="ARBA" id="ARBA00001049"/>
    </source>
</evidence>
<sequence>MPEYGRTMSRHSARTTTRSRWVLGALVVGLPLSLLPATAGAQTSGAPSSAPARDQGWHGKPGTLPKVPVMTGSGGAVSSVDRDASQVGIDVLARGGNAADAAVATAAALGVTEPYSAGIGGGGFLVYYDARTKKVSTIDGRETAPATFTENTFRNPDGSAMNFTTVVNSGLSIGVPGTPALWAKALRDYGTLSWNEALKPAERLAAKGFVVDQTFHDQTASNADRFKKFPETARVFLRDGQAPAVGSVFTNPDMAKAYRTLRTQGVDVLYRGKLGEAIVRESNAPHTAPGVSVMGGQMTLRDLAAYRALTKAPIHSTYKGLDVYGMPVPSSGGIAVAEILNLMKAYEQRTGTATSQVSDVQYLHRFSEASATAFADRNRYVGDVPNVPVSELVSPAFAAERACLFDPAKAQPRPIPFGEPDGSYTSCAPGTTAQKEPYEGLSTTHLTATDRWGNVASYTLTIEQTGGSGITVPGWGFLLNNELTDFNFTPLTPGVPDPNLPGPGKRPRSSMSPTILMRDGKPFLAVGSPGGATIITSVSQTVLGYLDRDLSLVDAIAAPRLSSRNGSSEGAEPALLASPVAAGLKALGHTLSDAGEIGAVTAIRSLGNDRFEAAAEPTRRGGGSAMVVHPKR</sequence>
<dbReference type="EMBL" id="BAAAPU010000008">
    <property type="protein sequence ID" value="GAA1985793.1"/>
    <property type="molecule type" value="Genomic_DNA"/>
</dbReference>
<keyword evidence="6 9" id="KW-0865">Zymogen</keyword>
<comment type="similarity">
    <text evidence="3 9">Belongs to the gamma-glutamyltransferase family.</text>
</comment>
<protein>
    <recommendedName>
        <fullName evidence="9">Glutathione hydrolase proenzyme</fullName>
        <ecNumber evidence="9">2.3.2.2</ecNumber>
        <ecNumber evidence="9">3.4.19.13</ecNumber>
    </recommendedName>
    <component>
        <recommendedName>
            <fullName evidence="9">Glutathione hydrolase large chain</fullName>
        </recommendedName>
    </component>
    <component>
        <recommendedName>
            <fullName evidence="9">Glutathione hydrolase small chain</fullName>
        </recommendedName>
    </component>
</protein>
<comment type="catalytic activity">
    <reaction evidence="8 9">
        <text>an N-terminal (5-L-glutamyl)-[peptide] + an alpha-amino acid = 5-L-glutamyl amino acid + an N-terminal L-alpha-aminoacyl-[peptide]</text>
        <dbReference type="Rhea" id="RHEA:23904"/>
        <dbReference type="Rhea" id="RHEA-COMP:9780"/>
        <dbReference type="Rhea" id="RHEA-COMP:9795"/>
        <dbReference type="ChEBI" id="CHEBI:77644"/>
        <dbReference type="ChEBI" id="CHEBI:78597"/>
        <dbReference type="ChEBI" id="CHEBI:78599"/>
        <dbReference type="ChEBI" id="CHEBI:78608"/>
        <dbReference type="EC" id="2.3.2.2"/>
    </reaction>
</comment>
<keyword evidence="4 9" id="KW-0808">Transferase</keyword>
<dbReference type="Proteomes" id="UP001500013">
    <property type="component" value="Unassembled WGS sequence"/>
</dbReference>
<proteinExistence type="inferred from homology"/>
<evidence type="ECO:0000256" key="2">
    <source>
        <dbReference type="ARBA" id="ARBA00001089"/>
    </source>
</evidence>
<keyword evidence="5 9" id="KW-0378">Hydrolase</keyword>
<dbReference type="Gene3D" id="3.60.20.40">
    <property type="match status" value="1"/>
</dbReference>
<dbReference type="PRINTS" id="PR01210">
    <property type="entry name" value="GGTRANSPTASE"/>
</dbReference>
<evidence type="ECO:0000313" key="11">
    <source>
        <dbReference type="EMBL" id="GAA1985793.1"/>
    </source>
</evidence>
<gene>
    <name evidence="11" type="primary">ggt</name>
    <name evidence="11" type="ORF">GCM10009817_29120</name>
</gene>
<evidence type="ECO:0000256" key="10">
    <source>
        <dbReference type="SAM" id="MobiDB-lite"/>
    </source>
</evidence>
<evidence type="ECO:0000256" key="5">
    <source>
        <dbReference type="ARBA" id="ARBA00022801"/>
    </source>
</evidence>
<evidence type="ECO:0000256" key="4">
    <source>
        <dbReference type="ARBA" id="ARBA00022679"/>
    </source>
</evidence>
<comment type="subunit">
    <text evidence="9">This enzyme consists of two polypeptide chains, which are synthesized in precursor form from a single polypeptide.</text>
</comment>
<evidence type="ECO:0000256" key="7">
    <source>
        <dbReference type="ARBA" id="ARBA00023315"/>
    </source>
</evidence>
<evidence type="ECO:0000256" key="3">
    <source>
        <dbReference type="ARBA" id="ARBA00009381"/>
    </source>
</evidence>
<dbReference type="Gene3D" id="1.10.246.130">
    <property type="match status" value="1"/>
</dbReference>
<comment type="caution">
    <text evidence="11">The sequence shown here is derived from an EMBL/GenBank/DDBJ whole genome shotgun (WGS) entry which is preliminary data.</text>
</comment>
<organism evidence="11 12">
    <name type="scientific">Terrabacter lapilli</name>
    <dbReference type="NCBI Taxonomy" id="436231"/>
    <lineage>
        <taxon>Bacteria</taxon>
        <taxon>Bacillati</taxon>
        <taxon>Actinomycetota</taxon>
        <taxon>Actinomycetes</taxon>
        <taxon>Micrococcales</taxon>
        <taxon>Intrasporangiaceae</taxon>
        <taxon>Terrabacter</taxon>
    </lineage>
</organism>
<dbReference type="EC" id="3.4.19.13" evidence="9"/>
<keyword evidence="7 9" id="KW-0012">Acyltransferase</keyword>
<keyword evidence="12" id="KW-1185">Reference proteome</keyword>
<dbReference type="NCBIfam" id="TIGR00066">
    <property type="entry name" value="g_glut_trans"/>
    <property type="match status" value="1"/>
</dbReference>
<accession>A0ABN2SGT0</accession>
<dbReference type="InterPro" id="IPR029055">
    <property type="entry name" value="Ntn_hydrolases_N"/>
</dbReference>
<reference evidence="11 12" key="1">
    <citation type="journal article" date="2019" name="Int. J. Syst. Evol. Microbiol.">
        <title>The Global Catalogue of Microorganisms (GCM) 10K type strain sequencing project: providing services to taxonomists for standard genome sequencing and annotation.</title>
        <authorList>
            <consortium name="The Broad Institute Genomics Platform"/>
            <consortium name="The Broad Institute Genome Sequencing Center for Infectious Disease"/>
            <person name="Wu L."/>
            <person name="Ma J."/>
        </authorList>
    </citation>
    <scope>NUCLEOTIDE SEQUENCE [LARGE SCALE GENOMIC DNA]</scope>
    <source>
        <strain evidence="11 12">JCM 15628</strain>
    </source>
</reference>
<comment type="PTM">
    <text evidence="9">Cleaved by autocatalysis into a large and a small subunit.</text>
</comment>
<evidence type="ECO:0000256" key="8">
    <source>
        <dbReference type="ARBA" id="ARBA00047417"/>
    </source>
</evidence>